<dbReference type="AlphaFoldDB" id="A0A7G8BIM5"/>
<gene>
    <name evidence="1" type="ORF">H7849_26045</name>
</gene>
<name>A0A7G8BIM5_9BACT</name>
<dbReference type="CDD" id="cd00156">
    <property type="entry name" value="REC"/>
    <property type="match status" value="1"/>
</dbReference>
<dbReference type="EMBL" id="CP060394">
    <property type="protein sequence ID" value="QNI32395.1"/>
    <property type="molecule type" value="Genomic_DNA"/>
</dbReference>
<dbReference type="InterPro" id="IPR011006">
    <property type="entry name" value="CheY-like_superfamily"/>
</dbReference>
<protein>
    <submittedName>
        <fullName evidence="1">Response regulator</fullName>
    </submittedName>
</protein>
<accession>A0A7G8BIM5</accession>
<dbReference type="Gene3D" id="3.40.50.2300">
    <property type="match status" value="1"/>
</dbReference>
<evidence type="ECO:0000313" key="1">
    <source>
        <dbReference type="EMBL" id="QNI32395.1"/>
    </source>
</evidence>
<keyword evidence="2" id="KW-1185">Reference proteome</keyword>
<dbReference type="KEGG" id="adin:H7849_26045"/>
<proteinExistence type="predicted"/>
<evidence type="ECO:0000313" key="2">
    <source>
        <dbReference type="Proteomes" id="UP000515312"/>
    </source>
</evidence>
<dbReference type="RefSeq" id="WP_186743350.1">
    <property type="nucleotide sequence ID" value="NZ_CP060394.1"/>
</dbReference>
<dbReference type="Proteomes" id="UP000515312">
    <property type="component" value="Chromosome"/>
</dbReference>
<organism evidence="1 2">
    <name type="scientific">Alloacidobacterium dinghuense</name>
    <dbReference type="NCBI Taxonomy" id="2763107"/>
    <lineage>
        <taxon>Bacteria</taxon>
        <taxon>Pseudomonadati</taxon>
        <taxon>Acidobacteriota</taxon>
        <taxon>Terriglobia</taxon>
        <taxon>Terriglobales</taxon>
        <taxon>Acidobacteriaceae</taxon>
        <taxon>Alloacidobacterium</taxon>
    </lineage>
</organism>
<dbReference type="SUPFAM" id="SSF52172">
    <property type="entry name" value="CheY-like"/>
    <property type="match status" value="1"/>
</dbReference>
<reference evidence="1 2" key="1">
    <citation type="submission" date="2020-08" db="EMBL/GenBank/DDBJ databases">
        <title>Edaphobacter telluris sp. nov. and Acidobacterium dinghuensis sp. nov., two acidobacteria isolated from forest soil.</title>
        <authorList>
            <person name="Fu J."/>
            <person name="Qiu L."/>
        </authorList>
    </citation>
    <scope>NUCLEOTIDE SEQUENCE [LARGE SCALE GENOMIC DNA]</scope>
    <source>
        <strain evidence="1">4Y35</strain>
    </source>
</reference>
<sequence length="120" mass="13450">MKLVVLMIEVEQPEGLSARKLVLESAKHNVLTAYDGRHGLELIRRFPNVDLVVVHRFVTGMPPQELIRQVKAIDPKMPVVLLSPVEDSERLGAQYVISSHEPQMMLTLLEESFGASGTNY</sequence>